<dbReference type="InterPro" id="IPR023210">
    <property type="entry name" value="NADP_OxRdtase_dom"/>
</dbReference>
<dbReference type="OMA" id="MWAGPYG"/>
<dbReference type="EMBL" id="CAJJDM010000023">
    <property type="protein sequence ID" value="CAD8056732.1"/>
    <property type="molecule type" value="Genomic_DNA"/>
</dbReference>
<organism evidence="4 5">
    <name type="scientific">Paramecium primaurelia</name>
    <dbReference type="NCBI Taxonomy" id="5886"/>
    <lineage>
        <taxon>Eukaryota</taxon>
        <taxon>Sar</taxon>
        <taxon>Alveolata</taxon>
        <taxon>Ciliophora</taxon>
        <taxon>Intramacronucleata</taxon>
        <taxon>Oligohymenophorea</taxon>
        <taxon>Peniculida</taxon>
        <taxon>Parameciidae</taxon>
        <taxon>Paramecium</taxon>
    </lineage>
</organism>
<dbReference type="Pfam" id="PF00248">
    <property type="entry name" value="Aldo_ket_red"/>
    <property type="match status" value="1"/>
</dbReference>
<dbReference type="GO" id="GO:0016491">
    <property type="term" value="F:oxidoreductase activity"/>
    <property type="evidence" value="ECO:0007669"/>
    <property type="project" value="UniProtKB-KW"/>
</dbReference>
<evidence type="ECO:0000313" key="4">
    <source>
        <dbReference type="EMBL" id="CAD8056732.1"/>
    </source>
</evidence>
<keyword evidence="5" id="KW-1185">Reference proteome</keyword>
<comment type="caution">
    <text evidence="4">The sequence shown here is derived from an EMBL/GenBank/DDBJ whole genome shotgun (WGS) entry which is preliminary data.</text>
</comment>
<proteinExistence type="predicted"/>
<reference evidence="4" key="1">
    <citation type="submission" date="2021-01" db="EMBL/GenBank/DDBJ databases">
        <authorList>
            <consortium name="Genoscope - CEA"/>
            <person name="William W."/>
        </authorList>
    </citation>
    <scope>NUCLEOTIDE SEQUENCE</scope>
</reference>
<accession>A0A8S1KTT1</accession>
<dbReference type="PANTHER" id="PTHR43150">
    <property type="entry name" value="HYPERKINETIC, ISOFORM M"/>
    <property type="match status" value="1"/>
</dbReference>
<feature type="domain" description="NADP-dependent oxidoreductase" evidence="3">
    <location>
        <begin position="16"/>
        <end position="315"/>
    </location>
</feature>
<dbReference type="AlphaFoldDB" id="A0A8S1KTT1"/>
<dbReference type="PANTHER" id="PTHR43150:SF2">
    <property type="entry name" value="HYPERKINETIC, ISOFORM M"/>
    <property type="match status" value="1"/>
</dbReference>
<keyword evidence="2" id="KW-0560">Oxidoreductase</keyword>
<evidence type="ECO:0000256" key="2">
    <source>
        <dbReference type="ARBA" id="ARBA00023002"/>
    </source>
</evidence>
<dbReference type="Proteomes" id="UP000688137">
    <property type="component" value="Unassembled WGS sequence"/>
</dbReference>
<evidence type="ECO:0000259" key="3">
    <source>
        <dbReference type="Pfam" id="PF00248"/>
    </source>
</evidence>
<evidence type="ECO:0000313" key="5">
    <source>
        <dbReference type="Proteomes" id="UP000688137"/>
    </source>
</evidence>
<gene>
    <name evidence="4" type="ORF">PPRIM_AZ9-3.1.T0250027</name>
</gene>
<name>A0A8S1KTT1_PARPR</name>
<dbReference type="InterPro" id="IPR005399">
    <property type="entry name" value="K_chnl_volt-dep_bsu_KCNAB-rel"/>
</dbReference>
<keyword evidence="1" id="KW-0521">NADP</keyword>
<evidence type="ECO:0000256" key="1">
    <source>
        <dbReference type="ARBA" id="ARBA00022857"/>
    </source>
</evidence>
<protein>
    <recommendedName>
        <fullName evidence="3">NADP-dependent oxidoreductase domain-containing protein</fullName>
    </recommendedName>
</protein>
<sequence length="350" mass="40149">MEYRRLGSTGLKVSAIGFGNWLNADDNETLERNTKIIQKAWELGINFFDTAEGYGKGKAEIQLGSALKTLNVQRQDIVISTKIYFGTAQDDFPNSRFLSRKHIIEGLSNSLKRLDLTYVDIVFAHRYDPQTPLEEVCRAFDWVVRHGWAHYWGTSEWTAQQILEAIGICDRLKLIKPVAEQPQYNMLVRDKFEWGYNNVFAQGYGSTIWSPLYQGILTGKYNEDILADGRFKNTDNPYLKSFYERTLGNPEYAAKVQSQLKQLGDLAKELNITQAQLSLAWALKNKDVSTAITSASRVEQLEETFKSIQAIKLITPEIETRIETILQNKPETQLNFKVQKPFPTRRDLYV</sequence>